<proteinExistence type="predicted"/>
<dbReference type="EMBL" id="AEEC02000015">
    <property type="protein sequence ID" value="EOA04479.1"/>
    <property type="molecule type" value="Genomic_DNA"/>
</dbReference>
<name>A0AAI9N3T2_9BURK</name>
<evidence type="ECO:0000313" key="1">
    <source>
        <dbReference type="EMBL" id="EOA04479.1"/>
    </source>
</evidence>
<reference evidence="1 2" key="1">
    <citation type="journal article" date="2013" name="Front. Microbiol.">
        <title>The genome of the endophytic bacterium H. frisingense GSF30(T) identifies diverse strategies in the Herbaspirillum genus to interact with plants.</title>
        <authorList>
            <person name="Straub D."/>
            <person name="Rothballer M."/>
            <person name="Hartmann A."/>
            <person name="Ludewig U."/>
        </authorList>
    </citation>
    <scope>NUCLEOTIDE SEQUENCE [LARGE SCALE GENOMIC DNA]</scope>
    <source>
        <strain evidence="1 2">GSF30</strain>
    </source>
</reference>
<dbReference type="RefSeq" id="WP_006463655.1">
    <property type="nucleotide sequence ID" value="NZ_AEEC02000015.1"/>
</dbReference>
<accession>A0AAI9N3T2</accession>
<sequence>MARNPVTAVLPVDPVGPVRRVDSGVTYFRHLELWRIHSEFQAGERRRRLHLAKTAPVEGDDEFAQNLRESVARQR</sequence>
<comment type="caution">
    <text evidence="1">The sequence shown here is derived from an EMBL/GenBank/DDBJ whole genome shotgun (WGS) entry which is preliminary data.</text>
</comment>
<dbReference type="AlphaFoldDB" id="A0AAI9N3T2"/>
<evidence type="ECO:0000313" key="2">
    <source>
        <dbReference type="Proteomes" id="UP000006772"/>
    </source>
</evidence>
<gene>
    <name evidence="1" type="ORF">HFRIS_012239</name>
</gene>
<protein>
    <submittedName>
        <fullName evidence="1">Uncharacterized protein</fullName>
    </submittedName>
</protein>
<organism evidence="1 2">
    <name type="scientific">Herbaspirillum frisingense GSF30</name>
    <dbReference type="NCBI Taxonomy" id="864073"/>
    <lineage>
        <taxon>Bacteria</taxon>
        <taxon>Pseudomonadati</taxon>
        <taxon>Pseudomonadota</taxon>
        <taxon>Betaproteobacteria</taxon>
        <taxon>Burkholderiales</taxon>
        <taxon>Oxalobacteraceae</taxon>
        <taxon>Herbaspirillum</taxon>
    </lineage>
</organism>
<dbReference type="Proteomes" id="UP000006772">
    <property type="component" value="Unassembled WGS sequence"/>
</dbReference>